<dbReference type="EMBL" id="PGVE01000035">
    <property type="protein sequence ID" value="PLS06506.1"/>
    <property type="molecule type" value="Genomic_DNA"/>
</dbReference>
<dbReference type="Proteomes" id="UP000234950">
    <property type="component" value="Unassembled WGS sequence"/>
</dbReference>
<dbReference type="Gene3D" id="3.60.40.10">
    <property type="entry name" value="PPM-type phosphatase domain"/>
    <property type="match status" value="1"/>
</dbReference>
<dbReference type="CDD" id="cd00143">
    <property type="entry name" value="PP2Cc"/>
    <property type="match status" value="1"/>
</dbReference>
<sequence>MKAVFQTDRGRVRLHNEDAGGVFSNKDGYRLAIVADGMGGHRAGDVASEMTITALKAEWEASEGINTASDAEGWLKEQIQKVNLLLLDHATNHSECDGMGTTIVAAIITDTFASIANIGDSRGYILNESGFKQITEDHSLVNELVRSGQISKEDAEHHPRKNVLLRALGTEKVVEMDIKTIIFEEGDFLLLCSDGLSNKVNEAEMIEILQNEENLQQKAGTLILLANENGGEDNITLAIVEFSNISEDDA</sequence>
<evidence type="ECO:0000256" key="2">
    <source>
        <dbReference type="ARBA" id="ARBA00013081"/>
    </source>
</evidence>
<dbReference type="InterPro" id="IPR015655">
    <property type="entry name" value="PP2C"/>
</dbReference>
<evidence type="ECO:0000256" key="5">
    <source>
        <dbReference type="ARBA" id="ARBA00022912"/>
    </source>
</evidence>
<organism evidence="10 11">
    <name type="scientific">Neobacillus cucumis</name>
    <dbReference type="NCBI Taxonomy" id="1740721"/>
    <lineage>
        <taxon>Bacteria</taxon>
        <taxon>Bacillati</taxon>
        <taxon>Bacillota</taxon>
        <taxon>Bacilli</taxon>
        <taxon>Bacillales</taxon>
        <taxon>Bacillaceae</taxon>
        <taxon>Neobacillus</taxon>
    </lineage>
</organism>
<dbReference type="Pfam" id="PF13672">
    <property type="entry name" value="PP2C_2"/>
    <property type="match status" value="1"/>
</dbReference>
<dbReference type="FunFam" id="3.60.40.10:FF:000002">
    <property type="entry name" value="Serine/threonine phosphatase stp"/>
    <property type="match status" value="1"/>
</dbReference>
<dbReference type="GO" id="GO:0004722">
    <property type="term" value="F:protein serine/threonine phosphatase activity"/>
    <property type="evidence" value="ECO:0007669"/>
    <property type="project" value="UniProtKB-EC"/>
</dbReference>
<comment type="cofactor">
    <cofactor evidence="1">
        <name>Mn(2+)</name>
        <dbReference type="ChEBI" id="CHEBI:29035"/>
    </cofactor>
</comment>
<keyword evidence="4" id="KW-0378">Hydrolase</keyword>
<comment type="catalytic activity">
    <reaction evidence="7">
        <text>O-phospho-L-seryl-[protein] + H2O = L-seryl-[protein] + phosphate</text>
        <dbReference type="Rhea" id="RHEA:20629"/>
        <dbReference type="Rhea" id="RHEA-COMP:9863"/>
        <dbReference type="Rhea" id="RHEA-COMP:11604"/>
        <dbReference type="ChEBI" id="CHEBI:15377"/>
        <dbReference type="ChEBI" id="CHEBI:29999"/>
        <dbReference type="ChEBI" id="CHEBI:43474"/>
        <dbReference type="ChEBI" id="CHEBI:83421"/>
        <dbReference type="EC" id="3.1.3.16"/>
    </reaction>
</comment>
<dbReference type="OrthoDB" id="9801841at2"/>
<evidence type="ECO:0000256" key="8">
    <source>
        <dbReference type="ARBA" id="ARBA00048336"/>
    </source>
</evidence>
<dbReference type="PROSITE" id="PS51746">
    <property type="entry name" value="PPM_2"/>
    <property type="match status" value="1"/>
</dbReference>
<accession>A0A2N5HLV0</accession>
<comment type="catalytic activity">
    <reaction evidence="8">
        <text>O-phospho-L-threonyl-[protein] + H2O = L-threonyl-[protein] + phosphate</text>
        <dbReference type="Rhea" id="RHEA:47004"/>
        <dbReference type="Rhea" id="RHEA-COMP:11060"/>
        <dbReference type="Rhea" id="RHEA-COMP:11605"/>
        <dbReference type="ChEBI" id="CHEBI:15377"/>
        <dbReference type="ChEBI" id="CHEBI:30013"/>
        <dbReference type="ChEBI" id="CHEBI:43474"/>
        <dbReference type="ChEBI" id="CHEBI:61977"/>
        <dbReference type="EC" id="3.1.3.16"/>
    </reaction>
</comment>
<dbReference type="GO" id="GO:0046872">
    <property type="term" value="F:metal ion binding"/>
    <property type="evidence" value="ECO:0007669"/>
    <property type="project" value="UniProtKB-KW"/>
</dbReference>
<dbReference type="NCBIfam" id="NF033484">
    <property type="entry name" value="Stp1_PP2C_phos"/>
    <property type="match status" value="1"/>
</dbReference>
<keyword evidence="11" id="KW-1185">Reference proteome</keyword>
<evidence type="ECO:0000259" key="9">
    <source>
        <dbReference type="PROSITE" id="PS51746"/>
    </source>
</evidence>
<keyword evidence="6" id="KW-0464">Manganese</keyword>
<dbReference type="SMART" id="SM00332">
    <property type="entry name" value="PP2Cc"/>
    <property type="match status" value="1"/>
</dbReference>
<reference evidence="10 11" key="1">
    <citation type="submission" date="2017-11" db="EMBL/GenBank/DDBJ databases">
        <title>Comparitive Functional Genomics of Dry Heat Resistant strains isolated from the Viking Spacecraft.</title>
        <authorList>
            <person name="Seuylemezian A."/>
            <person name="Cooper K."/>
            <person name="Vaishampayan P."/>
        </authorList>
    </citation>
    <scope>NUCLEOTIDE SEQUENCE [LARGE SCALE GENOMIC DNA]</scope>
    <source>
        <strain evidence="10 11">V32-6</strain>
    </source>
</reference>
<evidence type="ECO:0000256" key="3">
    <source>
        <dbReference type="ARBA" id="ARBA00022723"/>
    </source>
</evidence>
<evidence type="ECO:0000256" key="4">
    <source>
        <dbReference type="ARBA" id="ARBA00022801"/>
    </source>
</evidence>
<dbReference type="EC" id="3.1.3.16" evidence="2"/>
<feature type="domain" description="PPM-type phosphatase" evidence="9">
    <location>
        <begin position="2"/>
        <end position="242"/>
    </location>
</feature>
<protein>
    <recommendedName>
        <fullName evidence="2">protein-serine/threonine phosphatase</fullName>
        <ecNumber evidence="2">3.1.3.16</ecNumber>
    </recommendedName>
</protein>
<dbReference type="SMART" id="SM00331">
    <property type="entry name" value="PP2C_SIG"/>
    <property type="match status" value="1"/>
</dbReference>
<gene>
    <name evidence="10" type="ORF">CVD27_08150</name>
</gene>
<proteinExistence type="predicted"/>
<evidence type="ECO:0000256" key="6">
    <source>
        <dbReference type="ARBA" id="ARBA00023211"/>
    </source>
</evidence>
<name>A0A2N5HLV0_9BACI</name>
<dbReference type="AlphaFoldDB" id="A0A2N5HLV0"/>
<evidence type="ECO:0000313" key="10">
    <source>
        <dbReference type="EMBL" id="PLS06506.1"/>
    </source>
</evidence>
<keyword evidence="5" id="KW-0904">Protein phosphatase</keyword>
<comment type="caution">
    <text evidence="10">The sequence shown here is derived from an EMBL/GenBank/DDBJ whole genome shotgun (WGS) entry which is preliminary data.</text>
</comment>
<dbReference type="PANTHER" id="PTHR47992">
    <property type="entry name" value="PROTEIN PHOSPHATASE"/>
    <property type="match status" value="1"/>
</dbReference>
<dbReference type="InterPro" id="IPR001932">
    <property type="entry name" value="PPM-type_phosphatase-like_dom"/>
</dbReference>
<evidence type="ECO:0000256" key="7">
    <source>
        <dbReference type="ARBA" id="ARBA00047761"/>
    </source>
</evidence>
<evidence type="ECO:0000313" key="11">
    <source>
        <dbReference type="Proteomes" id="UP000234950"/>
    </source>
</evidence>
<dbReference type="InterPro" id="IPR036457">
    <property type="entry name" value="PPM-type-like_dom_sf"/>
</dbReference>
<dbReference type="SUPFAM" id="SSF81606">
    <property type="entry name" value="PP2C-like"/>
    <property type="match status" value="1"/>
</dbReference>
<evidence type="ECO:0000256" key="1">
    <source>
        <dbReference type="ARBA" id="ARBA00001936"/>
    </source>
</evidence>
<dbReference type="RefSeq" id="WP_101647398.1">
    <property type="nucleotide sequence ID" value="NZ_PGVE01000035.1"/>
</dbReference>
<keyword evidence="3" id="KW-0479">Metal-binding</keyword>